<organism evidence="1 2">
    <name type="scientific">Ferrovibrio xuzhouensis</name>
    <dbReference type="NCBI Taxonomy" id="1576914"/>
    <lineage>
        <taxon>Bacteria</taxon>
        <taxon>Pseudomonadati</taxon>
        <taxon>Pseudomonadota</taxon>
        <taxon>Alphaproteobacteria</taxon>
        <taxon>Rhodospirillales</taxon>
        <taxon>Rhodospirillaceae</taxon>
        <taxon>Ferrovibrio</taxon>
    </lineage>
</organism>
<comment type="caution">
    <text evidence="1">The sequence shown here is derived from an EMBL/GenBank/DDBJ whole genome shotgun (WGS) entry which is preliminary data.</text>
</comment>
<protein>
    <submittedName>
        <fullName evidence="1">PAS domain-containing protein</fullName>
    </submittedName>
</protein>
<dbReference type="Pfam" id="PF07310">
    <property type="entry name" value="PAS_5"/>
    <property type="match status" value="1"/>
</dbReference>
<reference evidence="2" key="1">
    <citation type="journal article" date="2019" name="Int. J. Syst. Evol. Microbiol.">
        <title>The Global Catalogue of Microorganisms (GCM) 10K type strain sequencing project: providing services to taxonomists for standard genome sequencing and annotation.</title>
        <authorList>
            <consortium name="The Broad Institute Genomics Platform"/>
            <consortium name="The Broad Institute Genome Sequencing Center for Infectious Disease"/>
            <person name="Wu L."/>
            <person name="Ma J."/>
        </authorList>
    </citation>
    <scope>NUCLEOTIDE SEQUENCE [LARGE SCALE GENOMIC DNA]</scope>
    <source>
        <strain evidence="2">KCTC 42182</strain>
    </source>
</reference>
<dbReference type="EMBL" id="JBHRYJ010000001">
    <property type="protein sequence ID" value="MFC3675179.1"/>
    <property type="molecule type" value="Genomic_DNA"/>
</dbReference>
<sequence>MAPAGTPDEPPYRFAELYDTPAGLQHPVLRRLYAYWLERRGGRMAPARADIDPVDFRYALGWVNLAEVRPGSDHFEFRVFGSNLARVMDLDSEMTSTSDTDDPEFDAVARRDMTRVLTKQKPLRVFRDLMTARRRYRFEVLLLPLSDDGETVNMLLIGAIPPVGG</sequence>
<dbReference type="InterPro" id="IPR009922">
    <property type="entry name" value="DUF1457"/>
</dbReference>
<accession>A0ABV7VCG7</accession>
<evidence type="ECO:0000313" key="1">
    <source>
        <dbReference type="EMBL" id="MFC3675179.1"/>
    </source>
</evidence>
<keyword evidence="2" id="KW-1185">Reference proteome</keyword>
<name>A0ABV7VCG7_9PROT</name>
<evidence type="ECO:0000313" key="2">
    <source>
        <dbReference type="Proteomes" id="UP001595711"/>
    </source>
</evidence>
<proteinExistence type="predicted"/>
<gene>
    <name evidence="1" type="ORF">ACFOOQ_06475</name>
</gene>
<dbReference type="RefSeq" id="WP_379723256.1">
    <property type="nucleotide sequence ID" value="NZ_JBHRYJ010000001.1"/>
</dbReference>
<dbReference type="Proteomes" id="UP001595711">
    <property type="component" value="Unassembled WGS sequence"/>
</dbReference>